<keyword evidence="4" id="KW-1185">Reference proteome</keyword>
<evidence type="ECO:0000259" key="2">
    <source>
        <dbReference type="Pfam" id="PF22022"/>
    </source>
</evidence>
<dbReference type="Gene3D" id="1.10.150.130">
    <property type="match status" value="1"/>
</dbReference>
<accession>A0A7W6CM21</accession>
<dbReference type="InterPro" id="IPR010998">
    <property type="entry name" value="Integrase_recombinase_N"/>
</dbReference>
<evidence type="ECO:0000313" key="4">
    <source>
        <dbReference type="Proteomes" id="UP000548867"/>
    </source>
</evidence>
<organism evidence="3 4">
    <name type="scientific">Novosphingobium sediminicola</name>
    <dbReference type="NCBI Taxonomy" id="563162"/>
    <lineage>
        <taxon>Bacteria</taxon>
        <taxon>Pseudomonadati</taxon>
        <taxon>Pseudomonadota</taxon>
        <taxon>Alphaproteobacteria</taxon>
        <taxon>Sphingomonadales</taxon>
        <taxon>Sphingomonadaceae</taxon>
        <taxon>Novosphingobium</taxon>
    </lineage>
</organism>
<evidence type="ECO:0000313" key="3">
    <source>
        <dbReference type="EMBL" id="MBB3957139.1"/>
    </source>
</evidence>
<name>A0A7W6CM21_9SPHN</name>
<protein>
    <recommendedName>
        <fullName evidence="2">Phage integrase central domain-containing protein</fullName>
    </recommendedName>
</protein>
<comment type="caution">
    <text evidence="3">The sequence shown here is derived from an EMBL/GenBank/DDBJ whole genome shotgun (WGS) entry which is preliminary data.</text>
</comment>
<feature type="domain" description="Phage integrase central" evidence="2">
    <location>
        <begin position="2"/>
        <end position="64"/>
    </location>
</feature>
<proteinExistence type="predicted"/>
<dbReference type="EMBL" id="JACIDX010000019">
    <property type="protein sequence ID" value="MBB3957139.1"/>
    <property type="molecule type" value="Genomic_DNA"/>
</dbReference>
<reference evidence="3 4" key="1">
    <citation type="submission" date="2020-08" db="EMBL/GenBank/DDBJ databases">
        <title>Genomic Encyclopedia of Type Strains, Phase IV (KMG-IV): sequencing the most valuable type-strain genomes for metagenomic binning, comparative biology and taxonomic classification.</title>
        <authorList>
            <person name="Goeker M."/>
        </authorList>
    </citation>
    <scope>NUCLEOTIDE SEQUENCE [LARGE SCALE GENOMIC DNA]</scope>
    <source>
        <strain evidence="3 4">DSM 27057</strain>
    </source>
</reference>
<dbReference type="GO" id="GO:0003677">
    <property type="term" value="F:DNA binding"/>
    <property type="evidence" value="ECO:0007669"/>
    <property type="project" value="UniProtKB-KW"/>
</dbReference>
<evidence type="ECO:0000256" key="1">
    <source>
        <dbReference type="ARBA" id="ARBA00023125"/>
    </source>
</evidence>
<dbReference type="Pfam" id="PF22022">
    <property type="entry name" value="Phage_int_M"/>
    <property type="match status" value="1"/>
</dbReference>
<dbReference type="InterPro" id="IPR053876">
    <property type="entry name" value="Phage_int_M"/>
</dbReference>
<gene>
    <name evidence="3" type="ORF">GGR38_004113</name>
</gene>
<sequence>MTLTVYAAPLRGLFLHEIDTDDVLGVLKPIWNKIPETVDRLRGRIENVLDAAKAKGLRKGENCPVARPSRSTSPASQEGAAGASCGLAVRRHSGFYLAIARAARPRRPCTGICHPDSGAHRRIGEKSVLSSACGWFRRSA</sequence>
<keyword evidence="1" id="KW-0238">DNA-binding</keyword>
<dbReference type="AlphaFoldDB" id="A0A7W6CM21"/>
<dbReference type="Proteomes" id="UP000548867">
    <property type="component" value="Unassembled WGS sequence"/>
</dbReference>